<evidence type="ECO:0000313" key="1">
    <source>
        <dbReference type="WBParaSite" id="HPLM_0000136201-mRNA-1"/>
    </source>
</evidence>
<accession>A0A0N4VVP2</accession>
<dbReference type="AlphaFoldDB" id="A0A0N4VVP2"/>
<sequence>LRLKFANGVSAPQNSTIFETFAFILCRHCITEALLERLGDFSLSQRSNVLLECDK</sequence>
<protein>
    <submittedName>
        <fullName evidence="1">RNA-dependent RNA polymerase</fullName>
    </submittedName>
</protein>
<proteinExistence type="predicted"/>
<dbReference type="WBParaSite" id="HPLM_0000136201-mRNA-1">
    <property type="protein sequence ID" value="HPLM_0000136201-mRNA-1"/>
    <property type="gene ID" value="HPLM_0000136201"/>
</dbReference>
<reference evidence="1" key="1">
    <citation type="submission" date="2017-02" db="UniProtKB">
        <authorList>
            <consortium name="WormBaseParasite"/>
        </authorList>
    </citation>
    <scope>IDENTIFICATION</scope>
</reference>
<name>A0A0N4VVP2_HAEPC</name>
<organism evidence="1">
    <name type="scientific">Haemonchus placei</name>
    <name type="common">Barber's pole worm</name>
    <dbReference type="NCBI Taxonomy" id="6290"/>
    <lineage>
        <taxon>Eukaryota</taxon>
        <taxon>Metazoa</taxon>
        <taxon>Ecdysozoa</taxon>
        <taxon>Nematoda</taxon>
        <taxon>Chromadorea</taxon>
        <taxon>Rhabditida</taxon>
        <taxon>Rhabditina</taxon>
        <taxon>Rhabditomorpha</taxon>
        <taxon>Strongyloidea</taxon>
        <taxon>Trichostrongylidae</taxon>
        <taxon>Haemonchus</taxon>
    </lineage>
</organism>